<evidence type="ECO:0000256" key="2">
    <source>
        <dbReference type="ARBA" id="ARBA00012438"/>
    </source>
</evidence>
<dbReference type="PANTHER" id="PTHR43065:SF50">
    <property type="entry name" value="HISTIDINE KINASE"/>
    <property type="match status" value="1"/>
</dbReference>
<dbReference type="InterPro" id="IPR005467">
    <property type="entry name" value="His_kinase_dom"/>
</dbReference>
<organism evidence="8 9">
    <name type="scientific">Lusitaniella coriacea LEGE 07157</name>
    <dbReference type="NCBI Taxonomy" id="945747"/>
    <lineage>
        <taxon>Bacteria</taxon>
        <taxon>Bacillati</taxon>
        <taxon>Cyanobacteriota</taxon>
        <taxon>Cyanophyceae</taxon>
        <taxon>Spirulinales</taxon>
        <taxon>Lusitaniellaceae</taxon>
        <taxon>Lusitaniella</taxon>
    </lineage>
</organism>
<sequence length="653" mass="74970">MKILSFILKNVKRKYVRGLLTLSVVSGVFILGGMALQSTSINNKEHQRYIRAIAQQEARENYLTKNILRIRYQELEDYDLLVESLEWFETNQGMLSEIPGFIGGREQSAISQILQTKFKTFQKLEIEIEEFKSKNALLKNSLKYLPELKSELVNRETSTQENLALVKALNQLQEQILLYNLNADRDLANKIQETQNQIEKIKAENDFARAESLLDLVLRHTEIVLNLQPQVNQLTEELLRHSDITLTKELQEAYLGAYQKAVRRLTIYRAIAYLFLLLILSWIAYRIIKNLSEANYRVRRSNLRLEATLKKLKETQAKLIQTEKMAGLGQVVAGVAHEINNPVSFIYSNLTPAQQYLQDLLELIEVYQQEYPQRNDRIEDVQDAIDLDFVRTDFLKLLGSMNTGAERIRTIVLSLRNFSRFDESELKTVNIHEGIDSALVFLNERLTHNRTQSTIQVVKNYGDLPLITCFPGQLNQVFVNILSNAIDALHAEEIYERTLTITTEIIRRTPQKFPTLTEIPFEENDNSQEVHGDVVAICIQDTGLGIPKKLQDRIFEPFFTTKPIGEGTGLGLSVSYQIVVEKHQGVLKCISTPEEGTTFRIEIPLHPGKRRNSEPKQGEISSRKLLLDRDSETVDSKSSIVQMFFKEARKLKS</sequence>
<feature type="coiled-coil region" evidence="5">
    <location>
        <begin position="121"/>
        <end position="211"/>
    </location>
</feature>
<evidence type="ECO:0000256" key="5">
    <source>
        <dbReference type="SAM" id="Coils"/>
    </source>
</evidence>
<dbReference type="InterPro" id="IPR036890">
    <property type="entry name" value="HATPase_C_sf"/>
</dbReference>
<evidence type="ECO:0000313" key="9">
    <source>
        <dbReference type="Proteomes" id="UP000654482"/>
    </source>
</evidence>
<evidence type="ECO:0000256" key="1">
    <source>
        <dbReference type="ARBA" id="ARBA00000085"/>
    </source>
</evidence>
<keyword evidence="4" id="KW-0902">Two-component regulatory system</keyword>
<name>A0A8J7JBC0_9CYAN</name>
<dbReference type="SMART" id="SM00387">
    <property type="entry name" value="HATPase_c"/>
    <property type="match status" value="1"/>
</dbReference>
<evidence type="ECO:0000259" key="7">
    <source>
        <dbReference type="PROSITE" id="PS50109"/>
    </source>
</evidence>
<dbReference type="EC" id="2.7.13.3" evidence="2"/>
<comment type="catalytic activity">
    <reaction evidence="1">
        <text>ATP + protein L-histidine = ADP + protein N-phospho-L-histidine.</text>
        <dbReference type="EC" id="2.7.13.3"/>
    </reaction>
</comment>
<dbReference type="InterPro" id="IPR045812">
    <property type="entry name" value="DAHL"/>
</dbReference>
<dbReference type="PANTHER" id="PTHR43065">
    <property type="entry name" value="SENSOR HISTIDINE KINASE"/>
    <property type="match status" value="1"/>
</dbReference>
<dbReference type="AlphaFoldDB" id="A0A8J7JBC0"/>
<evidence type="ECO:0000313" key="8">
    <source>
        <dbReference type="EMBL" id="MBE9116775.1"/>
    </source>
</evidence>
<gene>
    <name evidence="8" type="ORF">IQ249_12780</name>
</gene>
<dbReference type="Proteomes" id="UP000654482">
    <property type="component" value="Unassembled WGS sequence"/>
</dbReference>
<evidence type="ECO:0000256" key="3">
    <source>
        <dbReference type="ARBA" id="ARBA00022777"/>
    </source>
</evidence>
<dbReference type="EMBL" id="JADEWZ010000017">
    <property type="protein sequence ID" value="MBE9116775.1"/>
    <property type="molecule type" value="Genomic_DNA"/>
</dbReference>
<dbReference type="PROSITE" id="PS50109">
    <property type="entry name" value="HIS_KIN"/>
    <property type="match status" value="1"/>
</dbReference>
<keyword evidence="9" id="KW-1185">Reference proteome</keyword>
<dbReference type="InterPro" id="IPR036097">
    <property type="entry name" value="HisK_dim/P_sf"/>
</dbReference>
<feature type="transmembrane region" description="Helical" evidence="6">
    <location>
        <begin position="15"/>
        <end position="36"/>
    </location>
</feature>
<dbReference type="Gene3D" id="3.30.565.10">
    <property type="entry name" value="Histidine kinase-like ATPase, C-terminal domain"/>
    <property type="match status" value="1"/>
</dbReference>
<evidence type="ECO:0000256" key="6">
    <source>
        <dbReference type="SAM" id="Phobius"/>
    </source>
</evidence>
<keyword evidence="6" id="KW-0472">Membrane</keyword>
<dbReference type="SUPFAM" id="SSF47384">
    <property type="entry name" value="Homodimeric domain of signal transducing histidine kinase"/>
    <property type="match status" value="1"/>
</dbReference>
<dbReference type="Pfam" id="PF02518">
    <property type="entry name" value="HATPase_c"/>
    <property type="match status" value="1"/>
</dbReference>
<dbReference type="GO" id="GO:0000155">
    <property type="term" value="F:phosphorelay sensor kinase activity"/>
    <property type="evidence" value="ECO:0007669"/>
    <property type="project" value="InterPro"/>
</dbReference>
<keyword evidence="6" id="KW-0812">Transmembrane</keyword>
<comment type="caution">
    <text evidence="8">The sequence shown here is derived from an EMBL/GenBank/DDBJ whole genome shotgun (WGS) entry which is preliminary data.</text>
</comment>
<feature type="domain" description="Histidine kinase" evidence="7">
    <location>
        <begin position="334"/>
        <end position="607"/>
    </location>
</feature>
<keyword evidence="3" id="KW-0808">Transferase</keyword>
<proteinExistence type="predicted"/>
<dbReference type="InterPro" id="IPR003594">
    <property type="entry name" value="HATPase_dom"/>
</dbReference>
<dbReference type="Gene3D" id="1.10.287.130">
    <property type="match status" value="1"/>
</dbReference>
<feature type="coiled-coil region" evidence="5">
    <location>
        <begin position="298"/>
        <end position="325"/>
    </location>
</feature>
<protein>
    <recommendedName>
        <fullName evidence="2">histidine kinase</fullName>
        <ecNumber evidence="2">2.7.13.3</ecNumber>
    </recommendedName>
</protein>
<keyword evidence="6" id="KW-1133">Transmembrane helix</keyword>
<dbReference type="InterPro" id="IPR004358">
    <property type="entry name" value="Sig_transdc_His_kin-like_C"/>
</dbReference>
<reference evidence="8" key="1">
    <citation type="submission" date="2020-10" db="EMBL/GenBank/DDBJ databases">
        <authorList>
            <person name="Castelo-Branco R."/>
            <person name="Eusebio N."/>
            <person name="Adriana R."/>
            <person name="Vieira A."/>
            <person name="Brugerolle De Fraissinette N."/>
            <person name="Rezende De Castro R."/>
            <person name="Schneider M.P."/>
            <person name="Vasconcelos V."/>
            <person name="Leao P.N."/>
        </authorList>
    </citation>
    <scope>NUCLEOTIDE SEQUENCE</scope>
    <source>
        <strain evidence="8">LEGE 07157</strain>
    </source>
</reference>
<dbReference type="RefSeq" id="WP_194029865.1">
    <property type="nucleotide sequence ID" value="NZ_JADEWZ010000017.1"/>
</dbReference>
<dbReference type="SUPFAM" id="SSF55874">
    <property type="entry name" value="ATPase domain of HSP90 chaperone/DNA topoisomerase II/histidine kinase"/>
    <property type="match status" value="1"/>
</dbReference>
<evidence type="ECO:0000256" key="4">
    <source>
        <dbReference type="ARBA" id="ARBA00023012"/>
    </source>
</evidence>
<dbReference type="PRINTS" id="PR00344">
    <property type="entry name" value="BCTRLSENSOR"/>
</dbReference>
<feature type="transmembrane region" description="Helical" evidence="6">
    <location>
        <begin position="270"/>
        <end position="288"/>
    </location>
</feature>
<accession>A0A8J7JBC0</accession>
<keyword evidence="3" id="KW-0418">Kinase</keyword>
<keyword evidence="5" id="KW-0175">Coiled coil</keyword>
<dbReference type="Pfam" id="PF19443">
    <property type="entry name" value="DAHL"/>
    <property type="match status" value="1"/>
</dbReference>